<sequence length="122" mass="14046">MQTLPCSLGRSLVFIPCFQTKGDCAFILPNRLGKVPCFNLLLVVFHRWLSRVFLSKKFTDAARPLRLCRPLTSYLDFSLLSVEATCLPHPKLRFQITFNFAIPRHRTFPEHRTPISIEAEAI</sequence>
<organism evidence="1 2">
    <name type="scientific">Trichinella pseudospiralis</name>
    <name type="common">Parasitic roundworm</name>
    <dbReference type="NCBI Taxonomy" id="6337"/>
    <lineage>
        <taxon>Eukaryota</taxon>
        <taxon>Metazoa</taxon>
        <taxon>Ecdysozoa</taxon>
        <taxon>Nematoda</taxon>
        <taxon>Enoplea</taxon>
        <taxon>Dorylaimia</taxon>
        <taxon>Trichinellida</taxon>
        <taxon>Trichinellidae</taxon>
        <taxon>Trichinella</taxon>
    </lineage>
</organism>
<reference evidence="1 2" key="1">
    <citation type="submission" date="2015-01" db="EMBL/GenBank/DDBJ databases">
        <title>Evolution of Trichinella species and genotypes.</title>
        <authorList>
            <person name="Korhonen P.K."/>
            <person name="Edoardo P."/>
            <person name="Giuseppe L.R."/>
            <person name="Gasser R.B."/>
        </authorList>
    </citation>
    <scope>NUCLEOTIDE SEQUENCE [LARGE SCALE GENOMIC DNA]</scope>
    <source>
        <strain evidence="1">ISS141</strain>
    </source>
</reference>
<evidence type="ECO:0000313" key="1">
    <source>
        <dbReference type="EMBL" id="KRX86082.1"/>
    </source>
</evidence>
<dbReference type="Proteomes" id="UP000054815">
    <property type="component" value="Unassembled WGS sequence"/>
</dbReference>
<gene>
    <name evidence="1" type="ORF">T4E_6003</name>
</gene>
<comment type="caution">
    <text evidence="1">The sequence shown here is derived from an EMBL/GenBank/DDBJ whole genome shotgun (WGS) entry which is preliminary data.</text>
</comment>
<evidence type="ECO:0000313" key="2">
    <source>
        <dbReference type="Proteomes" id="UP000054815"/>
    </source>
</evidence>
<dbReference type="EMBL" id="JYDU01000489">
    <property type="protein sequence ID" value="KRX86082.1"/>
    <property type="molecule type" value="Genomic_DNA"/>
</dbReference>
<dbReference type="AlphaFoldDB" id="A0A0V0XDL6"/>
<name>A0A0V0XDL6_TRIPS</name>
<proteinExistence type="predicted"/>
<accession>A0A0V0XDL6</accession>
<protein>
    <submittedName>
        <fullName evidence="1">Uncharacterized protein</fullName>
    </submittedName>
</protein>